<reference evidence="3" key="1">
    <citation type="submission" date="2019-12" db="UniProtKB">
        <authorList>
            <consortium name="WormBaseParasite"/>
        </authorList>
    </citation>
    <scope>IDENTIFICATION</scope>
</reference>
<protein>
    <submittedName>
        <fullName evidence="3">RdRp catalytic domain-containing protein</fullName>
    </submittedName>
</protein>
<dbReference type="GO" id="GO:0005524">
    <property type="term" value="F:ATP binding"/>
    <property type="evidence" value="ECO:0007669"/>
    <property type="project" value="InterPro"/>
</dbReference>
<dbReference type="Pfam" id="PF00946">
    <property type="entry name" value="Mononeg_RNA_pol"/>
    <property type="match status" value="1"/>
</dbReference>
<dbReference type="GO" id="GO:0004482">
    <property type="term" value="F:mRNA 5'-cap (guanine-N7-)-methyltransferase activity"/>
    <property type="evidence" value="ECO:0007669"/>
    <property type="project" value="InterPro"/>
</dbReference>
<dbReference type="Proteomes" id="UP000046395">
    <property type="component" value="Unassembled WGS sequence"/>
</dbReference>
<keyword evidence="2" id="KW-1185">Reference proteome</keyword>
<evidence type="ECO:0000259" key="1">
    <source>
        <dbReference type="Pfam" id="PF00946"/>
    </source>
</evidence>
<evidence type="ECO:0000313" key="2">
    <source>
        <dbReference type="Proteomes" id="UP000046395"/>
    </source>
</evidence>
<dbReference type="AlphaFoldDB" id="A0A5S6QMC9"/>
<proteinExistence type="predicted"/>
<organism evidence="2 3">
    <name type="scientific">Trichuris muris</name>
    <name type="common">Mouse whipworm</name>
    <dbReference type="NCBI Taxonomy" id="70415"/>
    <lineage>
        <taxon>Eukaryota</taxon>
        <taxon>Metazoa</taxon>
        <taxon>Ecdysozoa</taxon>
        <taxon>Nematoda</taxon>
        <taxon>Enoplea</taxon>
        <taxon>Dorylaimia</taxon>
        <taxon>Trichinellida</taxon>
        <taxon>Trichuridae</taxon>
        <taxon>Trichuris</taxon>
    </lineage>
</organism>
<dbReference type="GO" id="GO:0003968">
    <property type="term" value="F:RNA-directed RNA polymerase activity"/>
    <property type="evidence" value="ECO:0007669"/>
    <property type="project" value="InterPro"/>
</dbReference>
<evidence type="ECO:0000313" key="3">
    <source>
        <dbReference type="WBParaSite" id="TMUE_2000008496.1"/>
    </source>
</evidence>
<sequence>MIQATQYDYLCARIEALHRDAEAQRLVQDSLKRVSEKVENEMFTIRNDIKQGIEIEDDVLELYAWGDCLLMEKKNEAYNVIKFSEPLCMSILLKKTDRCGLSEPFVCGNHAAYVEAGGSTESLSRLLTVLDKMSPSMLSEIFGLYRMWGHPVVDEVAGCEKVQSVGKRTITMDHGTLKLLYACLIKEFCINYI</sequence>
<dbReference type="WBParaSite" id="TMUE_2000008496.1">
    <property type="protein sequence ID" value="TMUE_2000008496.1"/>
    <property type="gene ID" value="WBGene00295204"/>
</dbReference>
<feature type="domain" description="RdRp catalytic" evidence="1">
    <location>
        <begin position="57"/>
        <end position="192"/>
    </location>
</feature>
<accession>A0A5S6QMC9</accession>
<dbReference type="InterPro" id="IPR014023">
    <property type="entry name" value="Mononeg_RNA_pol_cat"/>
</dbReference>
<name>A0A5S6QMC9_TRIMR</name>